<dbReference type="EMBL" id="BJND01000083">
    <property type="protein sequence ID" value="GEC09851.1"/>
    <property type="molecule type" value="Genomic_DNA"/>
</dbReference>
<gene>
    <name evidence="2" type="ORF">SSP24_75060</name>
</gene>
<feature type="transmembrane region" description="Helical" evidence="1">
    <location>
        <begin position="80"/>
        <end position="109"/>
    </location>
</feature>
<feature type="transmembrane region" description="Helical" evidence="1">
    <location>
        <begin position="34"/>
        <end position="60"/>
    </location>
</feature>
<keyword evidence="1" id="KW-0472">Membrane</keyword>
<proteinExistence type="predicted"/>
<name>A0A4Y3VVT6_9ACTN</name>
<evidence type="ECO:0000256" key="1">
    <source>
        <dbReference type="SAM" id="Phobius"/>
    </source>
</evidence>
<dbReference type="Proteomes" id="UP000317881">
    <property type="component" value="Unassembled WGS sequence"/>
</dbReference>
<dbReference type="RefSeq" id="WP_141314887.1">
    <property type="nucleotide sequence ID" value="NZ_BJND01000083.1"/>
</dbReference>
<organism evidence="2 3">
    <name type="scientific">Streptomyces spinoverrucosus</name>
    <dbReference type="NCBI Taxonomy" id="284043"/>
    <lineage>
        <taxon>Bacteria</taxon>
        <taxon>Bacillati</taxon>
        <taxon>Actinomycetota</taxon>
        <taxon>Actinomycetes</taxon>
        <taxon>Kitasatosporales</taxon>
        <taxon>Streptomycetaceae</taxon>
        <taxon>Streptomyces</taxon>
    </lineage>
</organism>
<dbReference type="AlphaFoldDB" id="A0A4Y3VVT6"/>
<reference evidence="2 3" key="1">
    <citation type="submission" date="2019-06" db="EMBL/GenBank/DDBJ databases">
        <title>Whole genome shotgun sequence of Streptomyces spinoverrucosus NBRC 14228.</title>
        <authorList>
            <person name="Hosoyama A."/>
            <person name="Uohara A."/>
            <person name="Ohji S."/>
            <person name="Ichikawa N."/>
        </authorList>
    </citation>
    <scope>NUCLEOTIDE SEQUENCE [LARGE SCALE GENOMIC DNA]</scope>
    <source>
        <strain evidence="2 3">NBRC 14228</strain>
    </source>
</reference>
<keyword evidence="1" id="KW-1133">Transmembrane helix</keyword>
<comment type="caution">
    <text evidence="2">The sequence shown here is derived from an EMBL/GenBank/DDBJ whole genome shotgun (WGS) entry which is preliminary data.</text>
</comment>
<keyword evidence="3" id="KW-1185">Reference proteome</keyword>
<evidence type="ECO:0008006" key="4">
    <source>
        <dbReference type="Google" id="ProtNLM"/>
    </source>
</evidence>
<keyword evidence="1" id="KW-0812">Transmembrane</keyword>
<evidence type="ECO:0000313" key="2">
    <source>
        <dbReference type="EMBL" id="GEC09851.1"/>
    </source>
</evidence>
<accession>A0A4Y3VVT6</accession>
<sequence length="167" mass="17024">MSLVAVLLLLAGVSEAAGRILPLVVRRPGMPRTLVAVLLLAGGLVEGAVFALWPLTAWTLSELVLSPPPPGDGLVWTPDLVAPLVLAAVLAFPWLGPLLHLVLFAGVGAGLAGPLATATGLGWWSSAGCVAVAGTGLGVAVEAVRRLVVRISAAEVRKTREAREPIA</sequence>
<evidence type="ECO:0000313" key="3">
    <source>
        <dbReference type="Proteomes" id="UP000317881"/>
    </source>
</evidence>
<protein>
    <recommendedName>
        <fullName evidence="4">Integral membrane protein</fullName>
    </recommendedName>
</protein>
<feature type="transmembrane region" description="Helical" evidence="1">
    <location>
        <begin position="121"/>
        <end position="141"/>
    </location>
</feature>